<dbReference type="Proteomes" id="UP000283380">
    <property type="component" value="Unassembled WGS sequence"/>
</dbReference>
<evidence type="ECO:0000313" key="1">
    <source>
        <dbReference type="EMBL" id="RHW50327.1"/>
    </source>
</evidence>
<proteinExistence type="predicted"/>
<reference evidence="1 2" key="1">
    <citation type="submission" date="2018-07" db="EMBL/GenBank/DDBJ databases">
        <title>Genome sequences of six Lactobacillus spp. isolated from bumble bee guts.</title>
        <authorList>
            <person name="Motta E.V.S."/>
            <person name="Moran N.A."/>
        </authorList>
    </citation>
    <scope>NUCLEOTIDE SEQUENCE [LARGE SCALE GENOMIC DNA]</scope>
    <source>
        <strain evidence="1 2">BI-4G</strain>
    </source>
</reference>
<comment type="caution">
    <text evidence="1">The sequence shown here is derived from an EMBL/GenBank/DDBJ whole genome shotgun (WGS) entry which is preliminary data.</text>
</comment>
<accession>A0ABX9LTQ4</accession>
<protein>
    <recommendedName>
        <fullName evidence="3">Phage protein</fullName>
    </recommendedName>
</protein>
<sequence length="103" mass="12124">MFAFLYEDDQFKESLVGMTREEFIEAVTHKIDYQHNKDGTKLNTEILIDEVNSFADLVELAIYKWNNGFITKQEAINDINTKLDHINNFIPRLGFGREDKHEQ</sequence>
<evidence type="ECO:0000313" key="2">
    <source>
        <dbReference type="Proteomes" id="UP000283380"/>
    </source>
</evidence>
<dbReference type="EMBL" id="QOCU01000007">
    <property type="protein sequence ID" value="RHW50327.1"/>
    <property type="molecule type" value="Genomic_DNA"/>
</dbReference>
<keyword evidence="2" id="KW-1185">Reference proteome</keyword>
<organism evidence="1 2">
    <name type="scientific">Lactobacillus bombicola</name>
    <dbReference type="NCBI Taxonomy" id="1505723"/>
    <lineage>
        <taxon>Bacteria</taxon>
        <taxon>Bacillati</taxon>
        <taxon>Bacillota</taxon>
        <taxon>Bacilli</taxon>
        <taxon>Lactobacillales</taxon>
        <taxon>Lactobacillaceae</taxon>
        <taxon>Lactobacillus</taxon>
    </lineage>
</organism>
<evidence type="ECO:0008006" key="3">
    <source>
        <dbReference type="Google" id="ProtNLM"/>
    </source>
</evidence>
<name>A0ABX9LTQ4_9LACO</name>
<gene>
    <name evidence="1" type="ORF">DS834_06670</name>
</gene>